<keyword evidence="3" id="KW-1185">Reference proteome</keyword>
<dbReference type="AlphaFoldDB" id="A0A852R9L6"/>
<dbReference type="PANTHER" id="PTHR35908">
    <property type="entry name" value="HYPOTHETICAL FUSION PROTEIN"/>
    <property type="match status" value="1"/>
</dbReference>
<name>A0A852R9L6_9MICO</name>
<dbReference type="GO" id="GO:0051213">
    <property type="term" value="F:dioxygenase activity"/>
    <property type="evidence" value="ECO:0007669"/>
    <property type="project" value="UniProtKB-KW"/>
</dbReference>
<dbReference type="Pfam" id="PF18029">
    <property type="entry name" value="Glyoxalase_6"/>
    <property type="match status" value="1"/>
</dbReference>
<dbReference type="InterPro" id="IPR037523">
    <property type="entry name" value="VOC_core"/>
</dbReference>
<proteinExistence type="predicted"/>
<dbReference type="RefSeq" id="WP_121075316.1">
    <property type="nucleotide sequence ID" value="NZ_BAAALZ010000002.1"/>
</dbReference>
<comment type="caution">
    <text evidence="2">The sequence shown here is derived from an EMBL/GenBank/DDBJ whole genome shotgun (WGS) entry which is preliminary data.</text>
</comment>
<dbReference type="PROSITE" id="PS51819">
    <property type="entry name" value="VOC"/>
    <property type="match status" value="1"/>
</dbReference>
<evidence type="ECO:0000259" key="1">
    <source>
        <dbReference type="PROSITE" id="PS51819"/>
    </source>
</evidence>
<protein>
    <submittedName>
        <fullName evidence="2">Catechol 2,3-dioxygenase-like lactoylglutathione lyase family enzyme</fullName>
    </submittedName>
</protein>
<dbReference type="CDD" id="cd06587">
    <property type="entry name" value="VOC"/>
    <property type="match status" value="1"/>
</dbReference>
<reference evidence="2 3" key="1">
    <citation type="submission" date="2020-07" db="EMBL/GenBank/DDBJ databases">
        <title>Sequencing the genomes of 1000 actinobacteria strains.</title>
        <authorList>
            <person name="Klenk H.-P."/>
        </authorList>
    </citation>
    <scope>NUCLEOTIDE SEQUENCE [LARGE SCALE GENOMIC DNA]</scope>
    <source>
        <strain evidence="2 3">DSM 17380</strain>
    </source>
</reference>
<gene>
    <name evidence="2" type="ORF">BJ960_000809</name>
</gene>
<dbReference type="GO" id="GO:0016829">
    <property type="term" value="F:lyase activity"/>
    <property type="evidence" value="ECO:0007669"/>
    <property type="project" value="UniProtKB-KW"/>
</dbReference>
<dbReference type="PANTHER" id="PTHR35908:SF1">
    <property type="entry name" value="CONSERVED PROTEIN"/>
    <property type="match status" value="1"/>
</dbReference>
<dbReference type="SUPFAM" id="SSF54593">
    <property type="entry name" value="Glyoxalase/Bleomycin resistance protein/Dihydroxybiphenyl dioxygenase"/>
    <property type="match status" value="1"/>
</dbReference>
<dbReference type="Gene3D" id="3.10.180.10">
    <property type="entry name" value="2,3-Dihydroxybiphenyl 1,2-Dioxygenase, domain 1"/>
    <property type="match status" value="1"/>
</dbReference>
<keyword evidence="2" id="KW-0456">Lyase</keyword>
<dbReference type="EMBL" id="JACCBD010000001">
    <property type="protein sequence ID" value="NYD26006.1"/>
    <property type="molecule type" value="Genomic_DNA"/>
</dbReference>
<evidence type="ECO:0000313" key="2">
    <source>
        <dbReference type="EMBL" id="NYD26006.1"/>
    </source>
</evidence>
<sequence length="135" mass="14746">MTTPITVTRTTFALDCPDAVALAEFYAGLLGWDVSRDPEDDRWVEAHPTQDARGSYFLAFQQVDNYRAPEWPEGAVPQQAHLDFYVPDLETAAAAAVACGARRHEVQPSESGSFIVFADPAGHLFCLCKASNLDA</sequence>
<keyword evidence="2" id="KW-0560">Oxidoreductase</keyword>
<dbReference type="InterPro" id="IPR041581">
    <property type="entry name" value="Glyoxalase_6"/>
</dbReference>
<dbReference type="Proteomes" id="UP000586095">
    <property type="component" value="Unassembled WGS sequence"/>
</dbReference>
<dbReference type="InterPro" id="IPR029068">
    <property type="entry name" value="Glyas_Bleomycin-R_OHBP_Dase"/>
</dbReference>
<keyword evidence="2" id="KW-0223">Dioxygenase</keyword>
<evidence type="ECO:0000313" key="3">
    <source>
        <dbReference type="Proteomes" id="UP000586095"/>
    </source>
</evidence>
<feature type="domain" description="VOC" evidence="1">
    <location>
        <begin position="6"/>
        <end position="130"/>
    </location>
</feature>
<accession>A0A852R9L6</accession>
<organism evidence="2 3">
    <name type="scientific">Leucobacter aridicollis</name>
    <dbReference type="NCBI Taxonomy" id="283878"/>
    <lineage>
        <taxon>Bacteria</taxon>
        <taxon>Bacillati</taxon>
        <taxon>Actinomycetota</taxon>
        <taxon>Actinomycetes</taxon>
        <taxon>Micrococcales</taxon>
        <taxon>Microbacteriaceae</taxon>
        <taxon>Leucobacter</taxon>
    </lineage>
</organism>